<evidence type="ECO:0000313" key="13">
    <source>
        <dbReference type="Proteomes" id="UP000321518"/>
    </source>
</evidence>
<dbReference type="SUPFAM" id="SSF57667">
    <property type="entry name" value="beta-beta-alpha zinc fingers"/>
    <property type="match status" value="2"/>
</dbReference>
<evidence type="ECO:0000256" key="8">
    <source>
        <dbReference type="ARBA" id="ARBA00022840"/>
    </source>
</evidence>
<dbReference type="SUPFAM" id="SSF52540">
    <property type="entry name" value="P-loop containing nucleoside triphosphate hydrolases"/>
    <property type="match status" value="1"/>
</dbReference>
<dbReference type="GO" id="GO:0000981">
    <property type="term" value="F:DNA-binding transcription factor activity, RNA polymerase II-specific"/>
    <property type="evidence" value="ECO:0007669"/>
    <property type="project" value="UniProtKB-ARBA"/>
</dbReference>
<feature type="region of interest" description="Disordered" evidence="10">
    <location>
        <begin position="730"/>
        <end position="824"/>
    </location>
</feature>
<dbReference type="InterPro" id="IPR013748">
    <property type="entry name" value="Rep_factorC_C"/>
</dbReference>
<keyword evidence="4" id="KW-0677">Repeat</keyword>
<organism evidence="12 13">
    <name type="scientific">Rhodotorula toruloides</name>
    <name type="common">Yeast</name>
    <name type="synonym">Rhodosporidium toruloides</name>
    <dbReference type="NCBI Taxonomy" id="5286"/>
    <lineage>
        <taxon>Eukaryota</taxon>
        <taxon>Fungi</taxon>
        <taxon>Dikarya</taxon>
        <taxon>Basidiomycota</taxon>
        <taxon>Pucciniomycotina</taxon>
        <taxon>Microbotryomycetes</taxon>
        <taxon>Sporidiobolales</taxon>
        <taxon>Sporidiobolaceae</taxon>
        <taxon>Rhodotorula</taxon>
    </lineage>
</organism>
<gene>
    <name evidence="12" type="ORF">Rt10032_c08g3683</name>
</gene>
<proteinExistence type="inferred from homology"/>
<dbReference type="InterPro" id="IPR050238">
    <property type="entry name" value="DNA_Rep/Repair_Clamp_Loader"/>
</dbReference>
<dbReference type="PANTHER" id="PTHR11669:SF20">
    <property type="entry name" value="REPLICATION FACTOR C SUBUNIT 4"/>
    <property type="match status" value="1"/>
</dbReference>
<dbReference type="PROSITE" id="PS50157">
    <property type="entry name" value="ZINC_FINGER_C2H2_2"/>
    <property type="match status" value="3"/>
</dbReference>
<dbReference type="GO" id="GO:0005634">
    <property type="term" value="C:nucleus"/>
    <property type="evidence" value="ECO:0007669"/>
    <property type="project" value="TreeGrafter"/>
</dbReference>
<feature type="compositionally biased region" description="Low complexity" evidence="10">
    <location>
        <begin position="839"/>
        <end position="852"/>
    </location>
</feature>
<evidence type="ECO:0000256" key="2">
    <source>
        <dbReference type="ARBA" id="ARBA00022705"/>
    </source>
</evidence>
<dbReference type="Pfam" id="PF08542">
    <property type="entry name" value="Rep_fac_C"/>
    <property type="match status" value="1"/>
</dbReference>
<evidence type="ECO:0000256" key="5">
    <source>
        <dbReference type="ARBA" id="ARBA00022741"/>
    </source>
</evidence>
<dbReference type="GO" id="GO:0008270">
    <property type="term" value="F:zinc ion binding"/>
    <property type="evidence" value="ECO:0007669"/>
    <property type="project" value="UniProtKB-KW"/>
</dbReference>
<feature type="compositionally biased region" description="Polar residues" evidence="10">
    <location>
        <begin position="1194"/>
        <end position="1207"/>
    </location>
</feature>
<dbReference type="Gene3D" id="3.30.160.60">
    <property type="entry name" value="Classic Zinc Finger"/>
    <property type="match status" value="4"/>
</dbReference>
<comment type="caution">
    <text evidence="12">The sequence shown here is derived from an EMBL/GenBank/DDBJ whole genome shotgun (WGS) entry which is preliminary data.</text>
</comment>
<feature type="compositionally biased region" description="Basic residues" evidence="10">
    <location>
        <begin position="869"/>
        <end position="879"/>
    </location>
</feature>
<feature type="region of interest" description="Disordered" evidence="10">
    <location>
        <begin position="604"/>
        <end position="673"/>
    </location>
</feature>
<evidence type="ECO:0000256" key="3">
    <source>
        <dbReference type="ARBA" id="ARBA00022723"/>
    </source>
</evidence>
<dbReference type="InterPro" id="IPR027417">
    <property type="entry name" value="P-loop_NTPase"/>
</dbReference>
<accession>A0A511KIF8</accession>
<dbReference type="PANTHER" id="PTHR11669">
    <property type="entry name" value="REPLICATION FACTOR C / DNA POLYMERASE III GAMMA-TAU SUBUNIT"/>
    <property type="match status" value="1"/>
</dbReference>
<dbReference type="InterPro" id="IPR003593">
    <property type="entry name" value="AAA+_ATPase"/>
</dbReference>
<dbReference type="Pfam" id="PF00004">
    <property type="entry name" value="AAA"/>
    <property type="match status" value="1"/>
</dbReference>
<feature type="region of interest" description="Disordered" evidence="10">
    <location>
        <begin position="1270"/>
        <end position="1312"/>
    </location>
</feature>
<dbReference type="InterPro" id="IPR047854">
    <property type="entry name" value="RFC_lid"/>
</dbReference>
<evidence type="ECO:0000256" key="10">
    <source>
        <dbReference type="SAM" id="MobiDB-lite"/>
    </source>
</evidence>
<evidence type="ECO:0000256" key="4">
    <source>
        <dbReference type="ARBA" id="ARBA00022737"/>
    </source>
</evidence>
<dbReference type="SUPFAM" id="SSF48019">
    <property type="entry name" value="post-AAA+ oligomerization domain-like"/>
    <property type="match status" value="1"/>
</dbReference>
<feature type="region of interest" description="Disordered" evidence="10">
    <location>
        <begin position="839"/>
        <end position="915"/>
    </location>
</feature>
<dbReference type="InterPro" id="IPR036236">
    <property type="entry name" value="Znf_C2H2_sf"/>
</dbReference>
<feature type="region of interest" description="Disordered" evidence="10">
    <location>
        <begin position="1037"/>
        <end position="1109"/>
    </location>
</feature>
<feature type="region of interest" description="Disordered" evidence="10">
    <location>
        <begin position="687"/>
        <end position="710"/>
    </location>
</feature>
<feature type="domain" description="C2H2-type" evidence="11">
    <location>
        <begin position="958"/>
        <end position="987"/>
    </location>
</feature>
<dbReference type="GO" id="GO:0006281">
    <property type="term" value="P:DNA repair"/>
    <property type="evidence" value="ECO:0007669"/>
    <property type="project" value="TreeGrafter"/>
</dbReference>
<feature type="compositionally biased region" description="Pro residues" evidence="10">
    <location>
        <begin position="883"/>
        <end position="892"/>
    </location>
</feature>
<feature type="region of interest" description="Disordered" evidence="10">
    <location>
        <begin position="501"/>
        <end position="538"/>
    </location>
</feature>
<reference evidence="12 13" key="1">
    <citation type="submission" date="2019-07" db="EMBL/GenBank/DDBJ databases">
        <title>Rhodotorula toruloides NBRC10032 genome sequencing.</title>
        <authorList>
            <person name="Shida Y."/>
            <person name="Takaku H."/>
            <person name="Ogasawara W."/>
            <person name="Mori K."/>
        </authorList>
    </citation>
    <scope>NUCLEOTIDE SEQUENCE [LARGE SCALE GENOMIC DNA]</scope>
    <source>
        <strain evidence="12 13">NBRC10032</strain>
    </source>
</reference>
<dbReference type="Gene3D" id="1.20.272.10">
    <property type="match status" value="1"/>
</dbReference>
<dbReference type="PROSITE" id="PS00028">
    <property type="entry name" value="ZINC_FINGER_C2H2_1"/>
    <property type="match status" value="3"/>
</dbReference>
<evidence type="ECO:0000256" key="1">
    <source>
        <dbReference type="ARBA" id="ARBA00005378"/>
    </source>
</evidence>
<evidence type="ECO:0000256" key="7">
    <source>
        <dbReference type="ARBA" id="ARBA00022833"/>
    </source>
</evidence>
<feature type="compositionally biased region" description="Basic and acidic residues" evidence="10">
    <location>
        <begin position="1287"/>
        <end position="1304"/>
    </location>
</feature>
<dbReference type="Gene3D" id="3.40.50.300">
    <property type="entry name" value="P-loop containing nucleotide triphosphate hydrolases"/>
    <property type="match status" value="1"/>
</dbReference>
<feature type="compositionally biased region" description="Polar residues" evidence="10">
    <location>
        <begin position="853"/>
        <end position="865"/>
    </location>
</feature>
<dbReference type="Pfam" id="PF00096">
    <property type="entry name" value="zf-C2H2"/>
    <property type="match status" value="4"/>
</dbReference>
<dbReference type="GO" id="GO:0006271">
    <property type="term" value="P:DNA strand elongation involved in DNA replication"/>
    <property type="evidence" value="ECO:0007669"/>
    <property type="project" value="UniProtKB-ARBA"/>
</dbReference>
<keyword evidence="3" id="KW-0479">Metal-binding</keyword>
<dbReference type="FunFam" id="3.30.160.60:FF:000125">
    <property type="entry name" value="Putative zinc finger protein 143"/>
    <property type="match status" value="1"/>
</dbReference>
<dbReference type="GO" id="GO:0005663">
    <property type="term" value="C:DNA replication factor C complex"/>
    <property type="evidence" value="ECO:0007669"/>
    <property type="project" value="TreeGrafter"/>
</dbReference>
<dbReference type="OrthoDB" id="4199794at2759"/>
<dbReference type="CDD" id="cd00009">
    <property type="entry name" value="AAA"/>
    <property type="match status" value="1"/>
</dbReference>
<dbReference type="GO" id="GO:0031391">
    <property type="term" value="C:Elg1 RFC-like complex"/>
    <property type="evidence" value="ECO:0007669"/>
    <property type="project" value="UniProtKB-ARBA"/>
</dbReference>
<protein>
    <submittedName>
        <fullName evidence="12">Zinc finger, C2H2-type domain containing protein</fullName>
    </submittedName>
</protein>
<feature type="compositionally biased region" description="Basic residues" evidence="10">
    <location>
        <begin position="776"/>
        <end position="785"/>
    </location>
</feature>
<sequence>MAAPRDAFAALFAGQKAKQNASSKAAPAADDAVDDDDELMGDDAAIKPKTPVFKGSGLGAGPRHFVDPARVATPAHLLPTRVVRSRPKNLGEVSAQDHTVQVLQKTLGSSNLPHMLFYGPPGTGKTSTILALCKQLFGPQLYRSRVLELNASDERGISVVREKIKNFAKTTVTTNHDPTYPAPPFKIIILDEADSMTQDAQSALRRIMENHSKITRFCLICNYVTRIIEPIASRCSKFRFKPLDTGSTATRLTEICLAEKVDCPEDALDALIRTSDGDLRRAITYLQSASRLAYATKQPITAVTVQEIGGVVPDRVMRTLGRALGVRDEEEDGDVSMGEAKQGQGRFERVRAAVEKVTREGYSAVQVLSQLHDLIILDPLVSPRAKAAVALDLGQADKALTDGADEELQLLNCWSHARAALTPQAAQTMLTPFASATTSTMAAVTLGGAQDVDAAMLAGTGASIGGSASGAGGAGGGAHPSSQDDEVEMMRFLGGGLGDDLPVLSSARSGKRKAGTGEGGHGTKKQKGGFDDGLGLGGEEGLASLHDAFALTAPSTSGQAGASGSGTSGADHSLSMGDYSIPLGDMGAYGAGGDFSFEHFLNSTEPAAPAPSAATSQEPESSPPTTSGKSGKQGGEPPAIAPEVDLPPLEDAIGPDVDMGSATSAANTPEVGGRLDLASIDPALQSLAASASQQHSPVDDDEQRQHAQSQYDEVKRLLGFNAADMSFLNAHAHDEPSPPPADELAHAVAVAQSSGSPQLDPSLAEVPPPTPPSGHATRRRPIKSTKAREASDSLVVSAIRAPAKKAGGGSRKKKQTPAAAQQSITPEVVPATLVDPTAGSAVASTSGSVVGSRQNSPALSATSASGKPKPPRPRTHTHIHPPVFNPQPPTPRNPNGTAPGATDFAPPGGGPTAREAAAAFAGDDDNPHPCPIVGCDKKFARKSDFLRHYRIHTGERPFVCEYPGCGKSFIQRSALTVHQRVHTGDKPHACQDCGRLFSDSSSLARHRRIHAGLKPFACEMCGTKSFSRKATLTRHQNICPGRPGGNGIEGVHPLANGEAFDEDDDEESDDGGMTPQPVAPPPPPKGKGRASKPKAPRKPRMTKAQQRAAAAAAAQEAAALQVQQSIVINPVYNLGGAGDFPSSTATSIASASASPEPDIQLNLSEPLPPVPPFDPTAVIVAGFRGSPSSAFLNLDRSSPASNASPRLTTHRRLSAAPPTPVPPASRELIASATRSTVQPVPRPGAASQVKSEPQLDPVLTGLRLQLGGVGANSDSGCDDSECDGDCECSKSDREDAPPKGKNGEDDIDVPEEQAAAVAALVQGFIPNANGDGAAAAA</sequence>
<dbReference type="FunFam" id="3.30.160.60:FF:000690">
    <property type="entry name" value="Zinc finger protein 354C"/>
    <property type="match status" value="1"/>
</dbReference>
<feature type="compositionally biased region" description="Low complexity" evidence="10">
    <location>
        <begin position="604"/>
        <end position="627"/>
    </location>
</feature>
<keyword evidence="6 9" id="KW-0863">Zinc-finger</keyword>
<dbReference type="GO" id="GO:0016887">
    <property type="term" value="F:ATP hydrolysis activity"/>
    <property type="evidence" value="ECO:0007669"/>
    <property type="project" value="InterPro"/>
</dbReference>
<feature type="region of interest" description="Disordered" evidence="10">
    <location>
        <begin position="1194"/>
        <end position="1254"/>
    </location>
</feature>
<feature type="domain" description="C2H2-type" evidence="11">
    <location>
        <begin position="928"/>
        <end position="957"/>
    </location>
</feature>
<dbReference type="CDD" id="cd18140">
    <property type="entry name" value="HLD_clamp_RFC"/>
    <property type="match status" value="1"/>
</dbReference>
<dbReference type="InterPro" id="IPR003959">
    <property type="entry name" value="ATPase_AAA_core"/>
</dbReference>
<dbReference type="GO" id="GO:0005524">
    <property type="term" value="F:ATP binding"/>
    <property type="evidence" value="ECO:0007669"/>
    <property type="project" value="UniProtKB-KW"/>
</dbReference>
<comment type="similarity">
    <text evidence="1">Belongs to the activator 1 small subunits family.</text>
</comment>
<dbReference type="FunFam" id="3.40.50.300:FF:000129">
    <property type="entry name" value="Replication factor C subunit 5"/>
    <property type="match status" value="1"/>
</dbReference>
<evidence type="ECO:0000313" key="12">
    <source>
        <dbReference type="EMBL" id="GEM09666.1"/>
    </source>
</evidence>
<feature type="domain" description="C2H2-type" evidence="11">
    <location>
        <begin position="988"/>
        <end position="1015"/>
    </location>
</feature>
<keyword evidence="7" id="KW-0862">Zinc</keyword>
<feature type="compositionally biased region" description="Acidic residues" evidence="10">
    <location>
        <begin position="1059"/>
        <end position="1070"/>
    </location>
</feature>
<dbReference type="SMART" id="SM00382">
    <property type="entry name" value="AAA"/>
    <property type="match status" value="1"/>
</dbReference>
<dbReference type="SMART" id="SM00355">
    <property type="entry name" value="ZnF_C2H2"/>
    <property type="match status" value="4"/>
</dbReference>
<keyword evidence="2" id="KW-0235">DNA replication</keyword>
<dbReference type="FunFam" id="3.30.160.60:FF:000100">
    <property type="entry name" value="Zinc finger 45-like"/>
    <property type="match status" value="1"/>
</dbReference>
<keyword evidence="5" id="KW-0547">Nucleotide-binding</keyword>
<name>A0A511KIF8_RHOTO</name>
<feature type="region of interest" description="Disordered" evidence="10">
    <location>
        <begin position="16"/>
        <end position="37"/>
    </location>
</feature>
<dbReference type="Proteomes" id="UP000321518">
    <property type="component" value="Unassembled WGS sequence"/>
</dbReference>
<dbReference type="GO" id="GO:0000978">
    <property type="term" value="F:RNA polymerase II cis-regulatory region sequence-specific DNA binding"/>
    <property type="evidence" value="ECO:0007669"/>
    <property type="project" value="UniProtKB-ARBA"/>
</dbReference>
<dbReference type="InterPro" id="IPR008921">
    <property type="entry name" value="DNA_pol3_clamp-load_cplx_C"/>
</dbReference>
<dbReference type="InterPro" id="IPR013087">
    <property type="entry name" value="Znf_C2H2_type"/>
</dbReference>
<feature type="compositionally biased region" description="Acidic residues" evidence="10">
    <location>
        <begin position="1276"/>
        <end position="1286"/>
    </location>
</feature>
<keyword evidence="8" id="KW-0067">ATP-binding</keyword>
<evidence type="ECO:0000259" key="11">
    <source>
        <dbReference type="PROSITE" id="PS50157"/>
    </source>
</evidence>
<feature type="compositionally biased region" description="Basic residues" evidence="10">
    <location>
        <begin position="1086"/>
        <end position="1101"/>
    </location>
</feature>
<dbReference type="Gene3D" id="1.10.8.60">
    <property type="match status" value="1"/>
</dbReference>
<dbReference type="Pfam" id="PF21960">
    <property type="entry name" value="RCF1-5-like_lid"/>
    <property type="match status" value="1"/>
</dbReference>
<dbReference type="GO" id="GO:0003689">
    <property type="term" value="F:DNA clamp loader activity"/>
    <property type="evidence" value="ECO:0007669"/>
    <property type="project" value="TreeGrafter"/>
</dbReference>
<dbReference type="EMBL" id="BJWK01000008">
    <property type="protein sequence ID" value="GEM09666.1"/>
    <property type="molecule type" value="Genomic_DNA"/>
</dbReference>
<evidence type="ECO:0000256" key="9">
    <source>
        <dbReference type="PROSITE-ProRule" id="PRU00042"/>
    </source>
</evidence>
<evidence type="ECO:0000256" key="6">
    <source>
        <dbReference type="ARBA" id="ARBA00022771"/>
    </source>
</evidence>